<evidence type="ECO:0000256" key="1">
    <source>
        <dbReference type="SAM" id="MobiDB-lite"/>
    </source>
</evidence>
<dbReference type="Gene3D" id="3.20.20.80">
    <property type="entry name" value="Glycosidases"/>
    <property type="match status" value="2"/>
</dbReference>
<dbReference type="Pfam" id="PF16028">
    <property type="entry name" value="SLC3A2_N"/>
    <property type="match status" value="1"/>
</dbReference>
<comment type="caution">
    <text evidence="4">The sequence shown here is derived from an EMBL/GenBank/DDBJ whole genome shotgun (WGS) entry which is preliminary data.</text>
</comment>
<dbReference type="InterPro" id="IPR042280">
    <property type="entry name" value="SLC3A2"/>
</dbReference>
<evidence type="ECO:0000259" key="3">
    <source>
        <dbReference type="SMART" id="SM00642"/>
    </source>
</evidence>
<sequence length="557" mass="61398">MGSPEKPIDVEMGDMNDETKQLNPDVKTDSELKEEDKEERFTGLKKEELMEIANQPHWVRARWALFIIFWIIWVAMLAGAIFIVVTAPKCKPEPTPQWYQDVVVYEAKVNEFAQNFKGMEDHLDYVSKSLFSKAVMVAGAGKESDPAAVTNNDDAGFESLVKTANDKEMKVMIDIPVDTLSTMHDNFAQSATAACASDASGMYCNFFVWKANGSTSNTDDYAEWVYNPDRMANYKVSKDSPNRAFLNYESPKAWEFVKMLVKSWFDRKVDGIQIRDVGHVQNIEPNKLVKDIWEKFYTNETSNEALFVYSSSPNPELNPVMLDVNNTNTGKSPMILSDHLSSHANLEAAGKMMRDAIEGWRNSTRQIGANLLTPLGGSLVETRFSNTSMGAALNLLSISIPGVPVIRSGDEVGASSPVLTWEEASDPDSAPVNSSNVVLNTVTAATVRKVEGIQAMQSLRYDTRNEDTKFSFIDTENNNVIAFHRKWDTKPAVLVVSNLSPSAQTVNVVSSSGLMDEKKPAQKAKVVVSSSAAFGDGDPVDLDKVNLPSGTTLILGA</sequence>
<reference evidence="4 5" key="1">
    <citation type="submission" date="2024-02" db="EMBL/GenBank/DDBJ databases">
        <authorList>
            <person name="Daric V."/>
            <person name="Darras S."/>
        </authorList>
    </citation>
    <scope>NUCLEOTIDE SEQUENCE [LARGE SCALE GENOMIC DNA]</scope>
</reference>
<accession>A0ABP0G442</accession>
<dbReference type="Gene3D" id="2.60.40.1180">
    <property type="entry name" value="Golgi alpha-mannosidase II"/>
    <property type="match status" value="1"/>
</dbReference>
<dbReference type="InterPro" id="IPR017853">
    <property type="entry name" value="GH"/>
</dbReference>
<proteinExistence type="predicted"/>
<keyword evidence="2" id="KW-1133">Transmembrane helix</keyword>
<feature type="region of interest" description="Disordered" evidence="1">
    <location>
        <begin position="1"/>
        <end position="38"/>
    </location>
</feature>
<dbReference type="InterPro" id="IPR031984">
    <property type="entry name" value="SLC3A2_N"/>
</dbReference>
<keyword evidence="2" id="KW-0812">Transmembrane</keyword>
<dbReference type="PANTHER" id="PTHR46673:SF1">
    <property type="entry name" value="4F2 CELL-SURFACE ANTIGEN HEAVY CHAIN"/>
    <property type="match status" value="1"/>
</dbReference>
<name>A0ABP0G442_CLALP</name>
<evidence type="ECO:0000313" key="5">
    <source>
        <dbReference type="Proteomes" id="UP001642483"/>
    </source>
</evidence>
<dbReference type="InterPro" id="IPR006047">
    <property type="entry name" value="GH13_cat_dom"/>
</dbReference>
<dbReference type="InterPro" id="IPR013780">
    <property type="entry name" value="Glyco_hydro_b"/>
</dbReference>
<feature type="transmembrane region" description="Helical" evidence="2">
    <location>
        <begin position="63"/>
        <end position="85"/>
    </location>
</feature>
<protein>
    <recommendedName>
        <fullName evidence="3">Glycosyl hydrolase family 13 catalytic domain-containing protein</fullName>
    </recommendedName>
</protein>
<gene>
    <name evidence="4" type="ORF">CVLEPA_LOCUS18521</name>
</gene>
<feature type="domain" description="Glycosyl hydrolase family 13 catalytic" evidence="3">
    <location>
        <begin position="106"/>
        <end position="446"/>
    </location>
</feature>
<organism evidence="4 5">
    <name type="scientific">Clavelina lepadiformis</name>
    <name type="common">Light-bulb sea squirt</name>
    <name type="synonym">Ascidia lepadiformis</name>
    <dbReference type="NCBI Taxonomy" id="159417"/>
    <lineage>
        <taxon>Eukaryota</taxon>
        <taxon>Metazoa</taxon>
        <taxon>Chordata</taxon>
        <taxon>Tunicata</taxon>
        <taxon>Ascidiacea</taxon>
        <taxon>Aplousobranchia</taxon>
        <taxon>Clavelinidae</taxon>
        <taxon>Clavelina</taxon>
    </lineage>
</organism>
<feature type="compositionally biased region" description="Basic and acidic residues" evidence="1">
    <location>
        <begin position="26"/>
        <end position="38"/>
    </location>
</feature>
<dbReference type="SMART" id="SM00642">
    <property type="entry name" value="Aamy"/>
    <property type="match status" value="1"/>
</dbReference>
<keyword evidence="5" id="KW-1185">Reference proteome</keyword>
<dbReference type="SUPFAM" id="SSF51445">
    <property type="entry name" value="(Trans)glycosidases"/>
    <property type="match status" value="1"/>
</dbReference>
<dbReference type="Pfam" id="PF00128">
    <property type="entry name" value="Alpha-amylase"/>
    <property type="match status" value="1"/>
</dbReference>
<keyword evidence="2" id="KW-0472">Membrane</keyword>
<evidence type="ECO:0000313" key="4">
    <source>
        <dbReference type="EMBL" id="CAK8686604.1"/>
    </source>
</evidence>
<dbReference type="PANTHER" id="PTHR46673">
    <property type="entry name" value="4F2 CELL-SURFACE ANTIGEN HEAVY CHAIN"/>
    <property type="match status" value="1"/>
</dbReference>
<dbReference type="Proteomes" id="UP001642483">
    <property type="component" value="Unassembled WGS sequence"/>
</dbReference>
<evidence type="ECO:0000256" key="2">
    <source>
        <dbReference type="SAM" id="Phobius"/>
    </source>
</evidence>
<dbReference type="EMBL" id="CAWYQH010000102">
    <property type="protein sequence ID" value="CAK8686604.1"/>
    <property type="molecule type" value="Genomic_DNA"/>
</dbReference>